<dbReference type="RefSeq" id="WP_184655674.1">
    <property type="nucleotide sequence ID" value="NZ_JACHBU010000009.1"/>
</dbReference>
<dbReference type="EC" id="2.4.1.276" evidence="3"/>
<dbReference type="EMBL" id="JACHBU010000009">
    <property type="protein sequence ID" value="MBB6510503.1"/>
    <property type="molecule type" value="Genomic_DNA"/>
</dbReference>
<comment type="caution">
    <text evidence="3">The sequence shown here is derived from an EMBL/GenBank/DDBJ whole genome shotgun (WGS) entry which is preliminary data.</text>
</comment>
<dbReference type="SUPFAM" id="SSF53756">
    <property type="entry name" value="UDP-Glycosyltransferase/glycogen phosphorylase"/>
    <property type="match status" value="1"/>
</dbReference>
<gene>
    <name evidence="3" type="ORF">F4695_003894</name>
</gene>
<dbReference type="PANTHER" id="PTHR48043">
    <property type="entry name" value="EG:EG0003.4 PROTEIN-RELATED"/>
    <property type="match status" value="1"/>
</dbReference>
<evidence type="ECO:0000313" key="3">
    <source>
        <dbReference type="EMBL" id="MBB6510503.1"/>
    </source>
</evidence>
<evidence type="ECO:0000313" key="4">
    <source>
        <dbReference type="Proteomes" id="UP000585437"/>
    </source>
</evidence>
<dbReference type="InterPro" id="IPR050271">
    <property type="entry name" value="UDP-glycosyltransferase"/>
</dbReference>
<proteinExistence type="predicted"/>
<organism evidence="3 4">
    <name type="scientific">Rhizobium soli</name>
    <dbReference type="NCBI Taxonomy" id="424798"/>
    <lineage>
        <taxon>Bacteria</taxon>
        <taxon>Pseudomonadati</taxon>
        <taxon>Pseudomonadota</taxon>
        <taxon>Alphaproteobacteria</taxon>
        <taxon>Hyphomicrobiales</taxon>
        <taxon>Rhizobiaceae</taxon>
        <taxon>Rhizobium/Agrobacterium group</taxon>
        <taxon>Rhizobium</taxon>
    </lineage>
</organism>
<evidence type="ECO:0000256" key="1">
    <source>
        <dbReference type="ARBA" id="ARBA00022676"/>
    </source>
</evidence>
<keyword evidence="1 3" id="KW-0328">Glycosyltransferase</keyword>
<sequence>MHLALICPPFKSHIAVFETVGAELVRRGHRVTFVLNAGAERYVTEGFDVCAVEGTDARQMERVIDRASRPSGLLGVLRTVHDTAMLTDALCEHAPEHLRALGIDAVLGDQMEPAAGLLARHLGVPIISIACALPIERDETIPLPFLPWLYDPSPKGIRRNRGGERVSRLLLLEQNRVIRKWSRRFGLGETFHDLQSCLSDVATIAQTTVGFDFPRTSANSRLHMVGPLREEELEEEIPFDVDSGKPFVFMSLGTLQGHRASLFAAAARACRQLDVQLLVAHCGGLDREQVEALGDTWVVDFAPQRAVLARADLCITHCGMNTVMDALEFGTPLLALPIAFDQPGVSARIVHHGVGSRLSTRLATAAKMGRAIGTLLSEPGYKKRAGEIGCTISAAGGLRKAADIIEAAII</sequence>
<protein>
    <submittedName>
        <fullName evidence="3">Zeaxanthin glucosyltransferase</fullName>
        <ecNumber evidence="3">2.4.1.276</ecNumber>
    </submittedName>
</protein>
<name>A0A7X0JMV9_9HYPH</name>
<keyword evidence="4" id="KW-1185">Reference proteome</keyword>
<accession>A0A7X0JMV9</accession>
<dbReference type="AlphaFoldDB" id="A0A7X0JMV9"/>
<dbReference type="GO" id="GO:0008194">
    <property type="term" value="F:UDP-glycosyltransferase activity"/>
    <property type="evidence" value="ECO:0007669"/>
    <property type="project" value="InterPro"/>
</dbReference>
<dbReference type="CDD" id="cd03784">
    <property type="entry name" value="GT1_Gtf-like"/>
    <property type="match status" value="1"/>
</dbReference>
<dbReference type="Pfam" id="PF00201">
    <property type="entry name" value="UDPGT"/>
    <property type="match status" value="1"/>
</dbReference>
<reference evidence="3 4" key="1">
    <citation type="submission" date="2020-08" db="EMBL/GenBank/DDBJ databases">
        <title>The Agave Microbiome: Exploring the role of microbial communities in plant adaptations to desert environments.</title>
        <authorList>
            <person name="Partida-Martinez L.P."/>
        </authorList>
    </citation>
    <scope>NUCLEOTIDE SEQUENCE [LARGE SCALE GENOMIC DNA]</scope>
    <source>
        <strain evidence="3 4">AS3.12</strain>
    </source>
</reference>
<dbReference type="Gene3D" id="3.40.50.2000">
    <property type="entry name" value="Glycogen Phosphorylase B"/>
    <property type="match status" value="2"/>
</dbReference>
<dbReference type="InterPro" id="IPR002213">
    <property type="entry name" value="UDP_glucos_trans"/>
</dbReference>
<dbReference type="PANTHER" id="PTHR48043:SF145">
    <property type="entry name" value="FI06409P-RELATED"/>
    <property type="match status" value="1"/>
</dbReference>
<keyword evidence="2 3" id="KW-0808">Transferase</keyword>
<dbReference type="Proteomes" id="UP000585437">
    <property type="component" value="Unassembled WGS sequence"/>
</dbReference>
<evidence type="ECO:0000256" key="2">
    <source>
        <dbReference type="ARBA" id="ARBA00022679"/>
    </source>
</evidence>